<evidence type="ECO:0000313" key="7">
    <source>
        <dbReference type="Proteomes" id="UP000185639"/>
    </source>
</evidence>
<dbReference type="PANTHER" id="PTHR42852:SF13">
    <property type="entry name" value="PROTEIN DIPZ"/>
    <property type="match status" value="1"/>
</dbReference>
<gene>
    <name evidence="6" type="ORF">SAMN05421686_102420</name>
</gene>
<dbReference type="GO" id="GO:0017004">
    <property type="term" value="P:cytochrome complex assembly"/>
    <property type="evidence" value="ECO:0007669"/>
    <property type="project" value="UniProtKB-KW"/>
</dbReference>
<sequence length="275" mass="30556">MNSLSIFGASFPLIPFLGLSALLLMAVVNRVLPSGVPGLVDRIISRVFIALVISRMVFVVQYRDQYFAVEAPAFAIVDIRDRGFEPVAFVVVIALGLGHMLLREVAWRKPLTVMVAIALLWMGAGFSLFKFTHSSPEMWPEYSFKDLTGKSLPLRSDVTNVTVVNLWATWCPTCRAEMEVFEQAQQAYPQVRFVMLNQGESRADVLRFIESKGYQFDNLWLDPQSQMGRWLGQSALPVTLVFDRRGALISGHMGATSGAVIAQLLSIGLNSEPVK</sequence>
<organism evidence="6 7">
    <name type="scientific">Thalassolituus maritimus</name>
    <dbReference type="NCBI Taxonomy" id="484498"/>
    <lineage>
        <taxon>Bacteria</taxon>
        <taxon>Pseudomonadati</taxon>
        <taxon>Pseudomonadota</taxon>
        <taxon>Gammaproteobacteria</taxon>
        <taxon>Oceanospirillales</taxon>
        <taxon>Oceanospirillaceae</taxon>
        <taxon>Thalassolituus</taxon>
    </lineage>
</organism>
<proteinExistence type="predicted"/>
<dbReference type="Pfam" id="PF08534">
    <property type="entry name" value="Redoxin"/>
    <property type="match status" value="1"/>
</dbReference>
<dbReference type="Gene3D" id="3.40.30.10">
    <property type="entry name" value="Glutaredoxin"/>
    <property type="match status" value="1"/>
</dbReference>
<keyword evidence="7" id="KW-1185">Reference proteome</keyword>
<evidence type="ECO:0000256" key="4">
    <source>
        <dbReference type="SAM" id="Phobius"/>
    </source>
</evidence>
<evidence type="ECO:0000313" key="6">
    <source>
        <dbReference type="EMBL" id="SIS59187.1"/>
    </source>
</evidence>
<keyword evidence="3" id="KW-0676">Redox-active center</keyword>
<dbReference type="PROSITE" id="PS00194">
    <property type="entry name" value="THIOREDOXIN_1"/>
    <property type="match status" value="1"/>
</dbReference>
<keyword evidence="6" id="KW-0413">Isomerase</keyword>
<dbReference type="InterPro" id="IPR013740">
    <property type="entry name" value="Redoxin"/>
</dbReference>
<dbReference type="EMBL" id="FTOH01000002">
    <property type="protein sequence ID" value="SIS59187.1"/>
    <property type="molecule type" value="Genomic_DNA"/>
</dbReference>
<feature type="transmembrane region" description="Helical" evidence="4">
    <location>
        <begin position="83"/>
        <end position="102"/>
    </location>
</feature>
<keyword evidence="4" id="KW-1133">Transmembrane helix</keyword>
<accession>A0A1N7KC58</accession>
<dbReference type="GO" id="GO:0016853">
    <property type="term" value="F:isomerase activity"/>
    <property type="evidence" value="ECO:0007669"/>
    <property type="project" value="UniProtKB-KW"/>
</dbReference>
<dbReference type="InterPro" id="IPR013766">
    <property type="entry name" value="Thioredoxin_domain"/>
</dbReference>
<evidence type="ECO:0000256" key="2">
    <source>
        <dbReference type="ARBA" id="ARBA00022748"/>
    </source>
</evidence>
<evidence type="ECO:0000256" key="3">
    <source>
        <dbReference type="ARBA" id="ARBA00023284"/>
    </source>
</evidence>
<feature type="transmembrane region" description="Helical" evidence="4">
    <location>
        <begin position="6"/>
        <end position="31"/>
    </location>
</feature>
<comment type="subcellular location">
    <subcellularLocation>
        <location evidence="1">Cell envelope</location>
    </subcellularLocation>
</comment>
<evidence type="ECO:0000256" key="1">
    <source>
        <dbReference type="ARBA" id="ARBA00004196"/>
    </source>
</evidence>
<dbReference type="GO" id="GO:0030313">
    <property type="term" value="C:cell envelope"/>
    <property type="evidence" value="ECO:0007669"/>
    <property type="project" value="UniProtKB-SubCell"/>
</dbReference>
<dbReference type="InterPro" id="IPR050553">
    <property type="entry name" value="Thioredoxin_ResA/DsbE_sf"/>
</dbReference>
<reference evidence="7" key="1">
    <citation type="submission" date="2017-01" db="EMBL/GenBank/DDBJ databases">
        <authorList>
            <person name="Varghese N."/>
            <person name="Submissions S."/>
        </authorList>
    </citation>
    <scope>NUCLEOTIDE SEQUENCE [LARGE SCALE GENOMIC DNA]</scope>
    <source>
        <strain evidence="7">DSM 24913</strain>
    </source>
</reference>
<name>A0A1N7KC58_9GAMM</name>
<keyword evidence="2" id="KW-0201">Cytochrome c-type biogenesis</keyword>
<dbReference type="STRING" id="484498.SAMN05421686_102420"/>
<feature type="transmembrane region" description="Helical" evidence="4">
    <location>
        <begin position="43"/>
        <end position="63"/>
    </location>
</feature>
<dbReference type="PANTHER" id="PTHR42852">
    <property type="entry name" value="THIOL:DISULFIDE INTERCHANGE PROTEIN DSBE"/>
    <property type="match status" value="1"/>
</dbReference>
<feature type="domain" description="Thioredoxin" evidence="5">
    <location>
        <begin position="133"/>
        <end position="270"/>
    </location>
</feature>
<feature type="transmembrane region" description="Helical" evidence="4">
    <location>
        <begin position="111"/>
        <end position="129"/>
    </location>
</feature>
<dbReference type="CDD" id="cd02966">
    <property type="entry name" value="TlpA_like_family"/>
    <property type="match status" value="1"/>
</dbReference>
<dbReference type="PROSITE" id="PS51352">
    <property type="entry name" value="THIOREDOXIN_2"/>
    <property type="match status" value="1"/>
</dbReference>
<dbReference type="AlphaFoldDB" id="A0A1N7KC58"/>
<protein>
    <submittedName>
        <fullName evidence="6">Thiol-disulfide isomerase or thioredoxin</fullName>
    </submittedName>
</protein>
<dbReference type="GO" id="GO:0015036">
    <property type="term" value="F:disulfide oxidoreductase activity"/>
    <property type="evidence" value="ECO:0007669"/>
    <property type="project" value="UniProtKB-ARBA"/>
</dbReference>
<evidence type="ECO:0000259" key="5">
    <source>
        <dbReference type="PROSITE" id="PS51352"/>
    </source>
</evidence>
<dbReference type="SUPFAM" id="SSF52833">
    <property type="entry name" value="Thioredoxin-like"/>
    <property type="match status" value="1"/>
</dbReference>
<dbReference type="Proteomes" id="UP000185639">
    <property type="component" value="Unassembled WGS sequence"/>
</dbReference>
<dbReference type="InterPro" id="IPR036249">
    <property type="entry name" value="Thioredoxin-like_sf"/>
</dbReference>
<dbReference type="RefSeq" id="WP_076514524.1">
    <property type="nucleotide sequence ID" value="NZ_FTOH01000002.1"/>
</dbReference>
<keyword evidence="4" id="KW-0812">Transmembrane</keyword>
<keyword evidence="4" id="KW-0472">Membrane</keyword>
<dbReference type="InterPro" id="IPR017937">
    <property type="entry name" value="Thioredoxin_CS"/>
</dbReference>
<dbReference type="OrthoDB" id="9799347at2"/>